<sequence length="72" mass="8344">MNKRVITNWPKSAVKEMEDAYDCGETALTIIEADSRQYPEICDVLLNCKDENLFVKDLADYFCCQAEFEIEN</sequence>
<name>A0A1P8Q4A2_9LACO</name>
<organism evidence="1 2">
    <name type="scientific">Companilactobacillus allii</name>
    <dbReference type="NCBI Taxonomy" id="1847728"/>
    <lineage>
        <taxon>Bacteria</taxon>
        <taxon>Bacillati</taxon>
        <taxon>Bacillota</taxon>
        <taxon>Bacilli</taxon>
        <taxon>Lactobacillales</taxon>
        <taxon>Lactobacillaceae</taxon>
        <taxon>Companilactobacillus</taxon>
    </lineage>
</organism>
<dbReference type="EMBL" id="CP019323">
    <property type="protein sequence ID" value="APX72701.1"/>
    <property type="molecule type" value="Genomic_DNA"/>
</dbReference>
<accession>A0A1P8Q4A2</accession>
<dbReference type="Proteomes" id="UP000187499">
    <property type="component" value="Chromosome"/>
</dbReference>
<reference evidence="2" key="1">
    <citation type="submission" date="2016-12" db="EMBL/GenBank/DDBJ databases">
        <authorList>
            <person name="Jung M.Y."/>
            <person name="Lee S.H."/>
        </authorList>
    </citation>
    <scope>NUCLEOTIDE SEQUENCE [LARGE SCALE GENOMIC DNA]</scope>
    <source>
        <strain evidence="2">WiKim39</strain>
    </source>
</reference>
<keyword evidence="2" id="KW-1185">Reference proteome</keyword>
<dbReference type="OrthoDB" id="2327426at2"/>
<dbReference type="RefSeq" id="WP_076616445.1">
    <property type="nucleotide sequence ID" value="NZ_CP019323.1"/>
</dbReference>
<dbReference type="STRING" id="1847728.BTM29_09125"/>
<proteinExistence type="predicted"/>
<protein>
    <submittedName>
        <fullName evidence="1">Uncharacterized protein</fullName>
    </submittedName>
</protein>
<evidence type="ECO:0000313" key="2">
    <source>
        <dbReference type="Proteomes" id="UP000187499"/>
    </source>
</evidence>
<dbReference type="KEGG" id="lalw:BTM29_09125"/>
<dbReference type="AlphaFoldDB" id="A0A1P8Q4A2"/>
<gene>
    <name evidence="1" type="ORF">BTM29_09125</name>
</gene>
<evidence type="ECO:0000313" key="1">
    <source>
        <dbReference type="EMBL" id="APX72701.1"/>
    </source>
</evidence>